<keyword evidence="10 13" id="KW-0472">Membrane</keyword>
<proteinExistence type="inferred from homology"/>
<dbReference type="EMBL" id="CM007379">
    <property type="protein sequence ID" value="OIV92571.1"/>
    <property type="molecule type" value="Genomic_DNA"/>
</dbReference>
<reference evidence="15 16" key="1">
    <citation type="journal article" date="2017" name="Plant Biotechnol. J.">
        <title>A comprehensive draft genome sequence for lupin (Lupinus angustifolius), an emerging health food: insights into plant-microbe interactions and legume evolution.</title>
        <authorList>
            <person name="Hane J.K."/>
            <person name="Ming Y."/>
            <person name="Kamphuis L.G."/>
            <person name="Nelson M.N."/>
            <person name="Garg G."/>
            <person name="Atkins C.A."/>
            <person name="Bayer P.E."/>
            <person name="Bravo A."/>
            <person name="Bringans S."/>
            <person name="Cannon S."/>
            <person name="Edwards D."/>
            <person name="Foley R."/>
            <person name="Gao L.L."/>
            <person name="Harrison M.J."/>
            <person name="Huang W."/>
            <person name="Hurgobin B."/>
            <person name="Li S."/>
            <person name="Liu C.W."/>
            <person name="McGrath A."/>
            <person name="Morahan G."/>
            <person name="Murray J."/>
            <person name="Weller J."/>
            <person name="Jian J."/>
            <person name="Singh K.B."/>
        </authorList>
    </citation>
    <scope>NUCLEOTIDE SEQUENCE [LARGE SCALE GENOMIC DNA]</scope>
    <source>
        <strain evidence="16">cv. Tanjil</strain>
        <tissue evidence="15">Whole plant</tissue>
    </source>
</reference>
<sequence length="493" mass="55880">MFFFLSSPRDNRNGRAALFDGIEEGGIRASSLYSSAHEIDEHDNEQAMGGLQDRVILLKRLSGDIHEEVDSHNRMLDHMGNDMDSSRGVLSGTMDKFKMVFETKSSRRMFTLIASFVVIFLIIYYLTRFVLSSHDFISSLRRRNHLISIFPHDPSITNPFLFDPLNLAWTPLPLSPCDPSLYGLSNFSVLHMGPHLYLIGGSLFDTRSFPINRPLSTSNAFRFTLIHFTWQPISPMISPRGSFACASTPQGKQGGIIVAGGGSRHTIFAAAGTRMTSVERYDVEMDKWEPLQPLPRFRAGCVGFMNGQKGKENEFWVVGGYGASRTISGVFPVDEYYRDGVVMEFNNGNNGNNGVWREVGDMWGHGQRVRSGKIVVAHDHDHHNHNQLFMLHKADIFRYDMPSNRWVYESRVPRKAPDSSPFGFVVVDRELYVLAHHCVDLTETRRSKQHKRAGTMYIQIYNPKKKTWRSLVTKSPFNYPIDISSAVLSSICL</sequence>
<keyword evidence="3" id="KW-0813">Transport</keyword>
<keyword evidence="4 13" id="KW-0812">Transmembrane</keyword>
<dbReference type="CDD" id="cd15853">
    <property type="entry name" value="SNARE_Bet1"/>
    <property type="match status" value="1"/>
</dbReference>
<dbReference type="PROSITE" id="PS50192">
    <property type="entry name" value="T_SNARE"/>
    <property type="match status" value="1"/>
</dbReference>
<evidence type="ECO:0000256" key="13">
    <source>
        <dbReference type="SAM" id="Phobius"/>
    </source>
</evidence>
<gene>
    <name evidence="15" type="ORF">TanjilG_02334</name>
</gene>
<dbReference type="InterPro" id="IPR000727">
    <property type="entry name" value="T_SNARE_dom"/>
</dbReference>
<feature type="transmembrane region" description="Helical" evidence="13">
    <location>
        <begin position="109"/>
        <end position="127"/>
    </location>
</feature>
<evidence type="ECO:0000313" key="15">
    <source>
        <dbReference type="EMBL" id="OIV92571.1"/>
    </source>
</evidence>
<evidence type="ECO:0000256" key="4">
    <source>
        <dbReference type="ARBA" id="ARBA00022692"/>
    </source>
</evidence>
<dbReference type="Pfam" id="PF01344">
    <property type="entry name" value="Kelch_1"/>
    <property type="match status" value="1"/>
</dbReference>
<name>A0A4P1QQN9_LUPAN</name>
<dbReference type="AlphaFoldDB" id="A0A4P1QQN9"/>
<feature type="domain" description="T-SNARE coiled-coil homology" evidence="14">
    <location>
        <begin position="38"/>
        <end position="100"/>
    </location>
</feature>
<dbReference type="Gene3D" id="2.120.10.80">
    <property type="entry name" value="Kelch-type beta propeller"/>
    <property type="match status" value="1"/>
</dbReference>
<dbReference type="GO" id="GO:0005789">
    <property type="term" value="C:endoplasmic reticulum membrane"/>
    <property type="evidence" value="ECO:0007669"/>
    <property type="project" value="UniProtKB-SubCell"/>
</dbReference>
<evidence type="ECO:0000259" key="14">
    <source>
        <dbReference type="PROSITE" id="PS50192"/>
    </source>
</evidence>
<comment type="subcellular location">
    <subcellularLocation>
        <location evidence="1">Endoplasmic reticulum membrane</location>
        <topology evidence="1">Single-pass type IV membrane protein</topology>
    </subcellularLocation>
    <subcellularLocation>
        <location evidence="2">Golgi apparatus membrane</location>
        <topology evidence="2">Single-pass type IV membrane protein</topology>
    </subcellularLocation>
</comment>
<evidence type="ECO:0000256" key="6">
    <source>
        <dbReference type="ARBA" id="ARBA00022927"/>
    </source>
</evidence>
<dbReference type="Gramene" id="OIV92571">
    <property type="protein sequence ID" value="OIV92571"/>
    <property type="gene ID" value="TanjilG_02334"/>
</dbReference>
<keyword evidence="16" id="KW-1185">Reference proteome</keyword>
<keyword evidence="7 13" id="KW-1133">Transmembrane helix</keyword>
<keyword evidence="9" id="KW-0175">Coiled coil</keyword>
<dbReference type="InterPro" id="IPR039899">
    <property type="entry name" value="BET1_SNARE"/>
</dbReference>
<evidence type="ECO:0000256" key="8">
    <source>
        <dbReference type="ARBA" id="ARBA00023034"/>
    </source>
</evidence>
<dbReference type="InterPro" id="IPR006652">
    <property type="entry name" value="Kelch_1"/>
</dbReference>
<evidence type="ECO:0000256" key="1">
    <source>
        <dbReference type="ARBA" id="ARBA00004163"/>
    </source>
</evidence>
<dbReference type="Gene3D" id="1.20.5.110">
    <property type="match status" value="1"/>
</dbReference>
<evidence type="ECO:0000256" key="12">
    <source>
        <dbReference type="ARBA" id="ARBA00060029"/>
    </source>
</evidence>
<accession>A0A4P1QQN9</accession>
<dbReference type="GO" id="GO:0015031">
    <property type="term" value="P:protein transport"/>
    <property type="evidence" value="ECO:0007669"/>
    <property type="project" value="UniProtKB-KW"/>
</dbReference>
<dbReference type="InterPro" id="IPR015915">
    <property type="entry name" value="Kelch-typ_b-propeller"/>
</dbReference>
<evidence type="ECO:0000256" key="5">
    <source>
        <dbReference type="ARBA" id="ARBA00022824"/>
    </source>
</evidence>
<keyword evidence="8" id="KW-0333">Golgi apparatus</keyword>
<organism evidence="15 16">
    <name type="scientific">Lupinus angustifolius</name>
    <name type="common">Narrow-leaved blue lupine</name>
    <dbReference type="NCBI Taxonomy" id="3871"/>
    <lineage>
        <taxon>Eukaryota</taxon>
        <taxon>Viridiplantae</taxon>
        <taxon>Streptophyta</taxon>
        <taxon>Embryophyta</taxon>
        <taxon>Tracheophyta</taxon>
        <taxon>Spermatophyta</taxon>
        <taxon>Magnoliopsida</taxon>
        <taxon>eudicotyledons</taxon>
        <taxon>Gunneridae</taxon>
        <taxon>Pentapetalae</taxon>
        <taxon>rosids</taxon>
        <taxon>fabids</taxon>
        <taxon>Fabales</taxon>
        <taxon>Fabaceae</taxon>
        <taxon>Papilionoideae</taxon>
        <taxon>50 kb inversion clade</taxon>
        <taxon>genistoids sensu lato</taxon>
        <taxon>core genistoids</taxon>
        <taxon>Genisteae</taxon>
        <taxon>Lupinus</taxon>
    </lineage>
</organism>
<dbReference type="Proteomes" id="UP000188354">
    <property type="component" value="Chromosome LG19"/>
</dbReference>
<keyword evidence="5" id="KW-0256">Endoplasmic reticulum</keyword>
<comment type="function">
    <text evidence="12">Required for vesicular transport from the ER to the Golgi complex. Functions as a SNARE associated with ER-derived vesicles.</text>
</comment>
<protein>
    <recommendedName>
        <fullName evidence="14">t-SNARE coiled-coil homology domain-containing protein</fullName>
    </recommendedName>
</protein>
<keyword evidence="6" id="KW-0653">Protein transport</keyword>
<dbReference type="FunFam" id="1.20.5.110:FF:000033">
    <property type="entry name" value="bet1-like SNARE 1-1"/>
    <property type="match status" value="1"/>
</dbReference>
<dbReference type="GO" id="GO:0000139">
    <property type="term" value="C:Golgi membrane"/>
    <property type="evidence" value="ECO:0007669"/>
    <property type="project" value="UniProtKB-SubCell"/>
</dbReference>
<dbReference type="SUPFAM" id="SSF117281">
    <property type="entry name" value="Kelch motif"/>
    <property type="match status" value="1"/>
</dbReference>
<evidence type="ECO:0000256" key="9">
    <source>
        <dbReference type="ARBA" id="ARBA00023054"/>
    </source>
</evidence>
<evidence type="ECO:0000256" key="7">
    <source>
        <dbReference type="ARBA" id="ARBA00022989"/>
    </source>
</evidence>
<evidence type="ECO:0000256" key="2">
    <source>
        <dbReference type="ARBA" id="ARBA00004409"/>
    </source>
</evidence>
<comment type="similarity">
    <text evidence="11">Belongs to the BET1 family.</text>
</comment>
<dbReference type="PANTHER" id="PTHR47850">
    <property type="entry name" value="F-BOX/KELCH-REPEAT PROTEIN OR23"/>
    <property type="match status" value="1"/>
</dbReference>
<evidence type="ECO:0000313" key="16">
    <source>
        <dbReference type="Proteomes" id="UP000188354"/>
    </source>
</evidence>
<evidence type="ECO:0000256" key="10">
    <source>
        <dbReference type="ARBA" id="ARBA00023136"/>
    </source>
</evidence>
<evidence type="ECO:0000256" key="3">
    <source>
        <dbReference type="ARBA" id="ARBA00022448"/>
    </source>
</evidence>
<dbReference type="SMART" id="SM00612">
    <property type="entry name" value="Kelch"/>
    <property type="match status" value="2"/>
</dbReference>
<dbReference type="PANTHER" id="PTHR47850:SF1">
    <property type="entry name" value="F-BOX_KELCH-REPEAT PROTEIN OR23"/>
    <property type="match status" value="1"/>
</dbReference>
<evidence type="ECO:0000256" key="11">
    <source>
        <dbReference type="ARBA" id="ARBA00037962"/>
    </source>
</evidence>
<dbReference type="SUPFAM" id="SSF58038">
    <property type="entry name" value="SNARE fusion complex"/>
    <property type="match status" value="1"/>
</dbReference>